<feature type="transmembrane region" description="Helical" evidence="1">
    <location>
        <begin position="52"/>
        <end position="73"/>
    </location>
</feature>
<organism evidence="3 4">
    <name type="scientific">Candidatus Desulfacyla euxinica</name>
    <dbReference type="NCBI Taxonomy" id="2841693"/>
    <lineage>
        <taxon>Bacteria</taxon>
        <taxon>Deltaproteobacteria</taxon>
        <taxon>Candidatus Desulfacyla</taxon>
    </lineage>
</organism>
<feature type="signal peptide" evidence="2">
    <location>
        <begin position="1"/>
        <end position="28"/>
    </location>
</feature>
<dbReference type="EMBL" id="JACNJD010000327">
    <property type="protein sequence ID" value="MBC8178904.1"/>
    <property type="molecule type" value="Genomic_DNA"/>
</dbReference>
<feature type="chain" id="PRO_5035309306" description="Multidrug transporter" evidence="2">
    <location>
        <begin position="29"/>
        <end position="100"/>
    </location>
</feature>
<evidence type="ECO:0008006" key="5">
    <source>
        <dbReference type="Google" id="ProtNLM"/>
    </source>
</evidence>
<reference evidence="3 4" key="1">
    <citation type="submission" date="2020-08" db="EMBL/GenBank/DDBJ databases">
        <title>Bridging the membrane lipid divide: bacteria of the FCB group superphylum have the potential to synthesize archaeal ether lipids.</title>
        <authorList>
            <person name="Villanueva L."/>
            <person name="Von Meijenfeldt F.A.B."/>
            <person name="Westbye A.B."/>
            <person name="Yadav S."/>
            <person name="Hopmans E.C."/>
            <person name="Dutilh B.E."/>
            <person name="Sinninghe Damste J.S."/>
        </authorList>
    </citation>
    <scope>NUCLEOTIDE SEQUENCE [LARGE SCALE GENOMIC DNA]</scope>
    <source>
        <strain evidence="3">NIOZ-UU27</strain>
    </source>
</reference>
<keyword evidence="1" id="KW-0812">Transmembrane</keyword>
<accession>A0A8J6N3G4</accession>
<comment type="caution">
    <text evidence="3">The sequence shown here is derived from an EMBL/GenBank/DDBJ whole genome shotgun (WGS) entry which is preliminary data.</text>
</comment>
<evidence type="ECO:0000256" key="1">
    <source>
        <dbReference type="SAM" id="Phobius"/>
    </source>
</evidence>
<sequence length="100" mass="10913">MVKKIKKLLAVFLISALVFFHFAPMAPAKEYLNDLDEKGGYMIGDLVVMRPLGIVATAVGAIAYVISLPFSLAGGNEEEARQKLVIEPAKYTFTRPLGDL</sequence>
<keyword evidence="2" id="KW-0732">Signal</keyword>
<evidence type="ECO:0000313" key="4">
    <source>
        <dbReference type="Proteomes" id="UP000650524"/>
    </source>
</evidence>
<evidence type="ECO:0000313" key="3">
    <source>
        <dbReference type="EMBL" id="MBC8178904.1"/>
    </source>
</evidence>
<proteinExistence type="predicted"/>
<keyword evidence="1" id="KW-0472">Membrane</keyword>
<dbReference type="AlphaFoldDB" id="A0A8J6N3G4"/>
<gene>
    <name evidence="3" type="ORF">H8E19_15985</name>
</gene>
<evidence type="ECO:0000256" key="2">
    <source>
        <dbReference type="SAM" id="SignalP"/>
    </source>
</evidence>
<protein>
    <recommendedName>
        <fullName evidence="5">Multidrug transporter</fullName>
    </recommendedName>
</protein>
<keyword evidence="1" id="KW-1133">Transmembrane helix</keyword>
<name>A0A8J6N3G4_9DELT</name>
<dbReference type="Proteomes" id="UP000650524">
    <property type="component" value="Unassembled WGS sequence"/>
</dbReference>